<reference evidence="3" key="1">
    <citation type="journal article" date="2019" name="Int. J. Syst. Evol. Microbiol.">
        <title>The Global Catalogue of Microorganisms (GCM) 10K type strain sequencing project: providing services to taxonomists for standard genome sequencing and annotation.</title>
        <authorList>
            <consortium name="The Broad Institute Genomics Platform"/>
            <consortium name="The Broad Institute Genome Sequencing Center for Infectious Disease"/>
            <person name="Wu L."/>
            <person name="Ma J."/>
        </authorList>
    </citation>
    <scope>NUCLEOTIDE SEQUENCE [LARGE SCALE GENOMIC DNA]</scope>
    <source>
        <strain evidence="3">JCM 18304</strain>
    </source>
</reference>
<gene>
    <name evidence="2" type="ORF">GCM10023322_10590</name>
</gene>
<feature type="compositionally biased region" description="Basic and acidic residues" evidence="1">
    <location>
        <begin position="1"/>
        <end position="16"/>
    </location>
</feature>
<protein>
    <submittedName>
        <fullName evidence="2">Uncharacterized protein</fullName>
    </submittedName>
</protein>
<name>A0ABP9RLQ1_9ACTN</name>
<comment type="caution">
    <text evidence="2">The sequence shown here is derived from an EMBL/GenBank/DDBJ whole genome shotgun (WGS) entry which is preliminary data.</text>
</comment>
<proteinExistence type="predicted"/>
<keyword evidence="3" id="KW-1185">Reference proteome</keyword>
<evidence type="ECO:0000313" key="3">
    <source>
        <dbReference type="Proteomes" id="UP001501570"/>
    </source>
</evidence>
<organism evidence="2 3">
    <name type="scientific">Rugosimonospora acidiphila</name>
    <dbReference type="NCBI Taxonomy" id="556531"/>
    <lineage>
        <taxon>Bacteria</taxon>
        <taxon>Bacillati</taxon>
        <taxon>Actinomycetota</taxon>
        <taxon>Actinomycetes</taxon>
        <taxon>Micromonosporales</taxon>
        <taxon>Micromonosporaceae</taxon>
        <taxon>Rugosimonospora</taxon>
    </lineage>
</organism>
<sequence>MTGDKSGREPGPRDLVRSPTMGYDTSFHPVDVNLVATRLLPYIAGHGGDGDLDDLIARAVLLRRVRFRAKSWALGALEAFEKRGIDGPDPDLIVWGRPFFIVADEPGQVVADVLRYLATPPDDVDELAREMVARIDPGLAGTVRPDPDGTLPDDAELARSLSRRMRVLRASAAALAGGVATVRDPDGDEEFEAAVLLAREVPLSVLELAAALTPGWMSRGYTWPTSLCAAAGVPATGFAAPEALFAPLRELFPGIGWFSEPTITENYMVGGLVAPGDVARVRAELSARRDALLEPPGREGWAGIAADNLLKIDEALALAGHLGFGFAEATEVYSGFEGELN</sequence>
<accession>A0ABP9RLQ1</accession>
<dbReference type="Proteomes" id="UP001501570">
    <property type="component" value="Unassembled WGS sequence"/>
</dbReference>
<evidence type="ECO:0000313" key="2">
    <source>
        <dbReference type="EMBL" id="GAA5179776.1"/>
    </source>
</evidence>
<dbReference type="EMBL" id="BAABJQ010000003">
    <property type="protein sequence ID" value="GAA5179776.1"/>
    <property type="molecule type" value="Genomic_DNA"/>
</dbReference>
<feature type="region of interest" description="Disordered" evidence="1">
    <location>
        <begin position="1"/>
        <end position="22"/>
    </location>
</feature>
<evidence type="ECO:0000256" key="1">
    <source>
        <dbReference type="SAM" id="MobiDB-lite"/>
    </source>
</evidence>